<dbReference type="GO" id="GO:0008902">
    <property type="term" value="F:hydroxymethylpyrimidine kinase activity"/>
    <property type="evidence" value="ECO:0007669"/>
    <property type="project" value="UniProtKB-EC"/>
</dbReference>
<keyword evidence="11" id="KW-0067">ATP-binding</keyword>
<evidence type="ECO:0000256" key="1">
    <source>
        <dbReference type="ARBA" id="ARBA00000151"/>
    </source>
</evidence>
<protein>
    <recommendedName>
        <fullName evidence="7">Hydroxymethylpyrimidine/phosphomethylpyrimidine kinase</fullName>
        <ecNumber evidence="5">2.7.1.49</ecNumber>
        <ecNumber evidence="6">2.7.4.7</ecNumber>
    </recommendedName>
    <alternativeName>
        <fullName evidence="14">Hydroxymethylpyrimidine kinase</fullName>
    </alternativeName>
    <alternativeName>
        <fullName evidence="15">Hydroxymethylpyrimidine phosphate kinase</fullName>
    </alternativeName>
</protein>
<name>A0A841KZ49_9FIRM</name>
<keyword evidence="8 17" id="KW-0808">Transferase</keyword>
<dbReference type="Pfam" id="PF08543">
    <property type="entry name" value="Phos_pyr_kin"/>
    <property type="match status" value="1"/>
</dbReference>
<dbReference type="Proteomes" id="UP000579281">
    <property type="component" value="Unassembled WGS sequence"/>
</dbReference>
<evidence type="ECO:0000256" key="6">
    <source>
        <dbReference type="ARBA" id="ARBA00012963"/>
    </source>
</evidence>
<sequence>MKKALTIAGSDSCGGAGIQADLKTFSALGVYGMSVITAITAQNTQGVIGVEEISPEMVGMQMDAVFQDIPVDAVKVGMVSNIEIIEMIGEKLKSYHMEKAVVDTVMVSKSGCHLLRPESKEALIQKLIPQAYVVTPNLHEAEVLTGRTVKTLEEMQEAAKVIYAMGPKHVIVKGGHLEGKATDVLYDGQGFIYFEGERVDTKNTHGTGCTFASAIAAHLALGCNLVEAVEKAKSYITMAIAHSFSIGKGVGPTHHFYQFYPERSI</sequence>
<dbReference type="AlphaFoldDB" id="A0A841KZ49"/>
<dbReference type="GO" id="GO:0005829">
    <property type="term" value="C:cytosol"/>
    <property type="evidence" value="ECO:0007669"/>
    <property type="project" value="TreeGrafter"/>
</dbReference>
<dbReference type="NCBIfam" id="TIGR00097">
    <property type="entry name" value="HMP-P_kinase"/>
    <property type="match status" value="1"/>
</dbReference>
<keyword evidence="18" id="KW-1185">Reference proteome</keyword>
<dbReference type="SUPFAM" id="SSF53613">
    <property type="entry name" value="Ribokinase-like"/>
    <property type="match status" value="1"/>
</dbReference>
<evidence type="ECO:0000256" key="3">
    <source>
        <dbReference type="ARBA" id="ARBA00004769"/>
    </source>
</evidence>
<dbReference type="Gene3D" id="3.40.1190.20">
    <property type="match status" value="1"/>
</dbReference>
<comment type="similarity">
    <text evidence="4">Belongs to the ThiD family.</text>
</comment>
<dbReference type="CDD" id="cd01169">
    <property type="entry name" value="HMPP_kinase"/>
    <property type="match status" value="1"/>
</dbReference>
<comment type="caution">
    <text evidence="17">The sequence shown here is derived from an EMBL/GenBank/DDBJ whole genome shotgun (WGS) entry which is preliminary data.</text>
</comment>
<evidence type="ECO:0000256" key="5">
    <source>
        <dbReference type="ARBA" id="ARBA00012135"/>
    </source>
</evidence>
<evidence type="ECO:0000259" key="16">
    <source>
        <dbReference type="Pfam" id="PF08543"/>
    </source>
</evidence>
<evidence type="ECO:0000256" key="13">
    <source>
        <dbReference type="ARBA" id="ARBA00037917"/>
    </source>
</evidence>
<evidence type="ECO:0000256" key="8">
    <source>
        <dbReference type="ARBA" id="ARBA00022679"/>
    </source>
</evidence>
<feature type="domain" description="Pyridoxamine kinase/Phosphomethylpyrimidine kinase" evidence="16">
    <location>
        <begin position="11"/>
        <end position="254"/>
    </location>
</feature>
<evidence type="ECO:0000256" key="15">
    <source>
        <dbReference type="ARBA" id="ARBA00043176"/>
    </source>
</evidence>
<dbReference type="InterPro" id="IPR029056">
    <property type="entry name" value="Ribokinase-like"/>
</dbReference>
<evidence type="ECO:0000256" key="14">
    <source>
        <dbReference type="ARBA" id="ARBA00042102"/>
    </source>
</evidence>
<dbReference type="InterPro" id="IPR004399">
    <property type="entry name" value="HMP/HMP-P_kinase_dom"/>
</dbReference>
<dbReference type="FunFam" id="3.40.1190.20:FF:000003">
    <property type="entry name" value="Phosphomethylpyrimidine kinase ThiD"/>
    <property type="match status" value="1"/>
</dbReference>
<evidence type="ECO:0000256" key="11">
    <source>
        <dbReference type="ARBA" id="ARBA00022840"/>
    </source>
</evidence>
<evidence type="ECO:0000256" key="9">
    <source>
        <dbReference type="ARBA" id="ARBA00022741"/>
    </source>
</evidence>
<comment type="catalytic activity">
    <reaction evidence="1">
        <text>4-amino-5-hydroxymethyl-2-methylpyrimidine + ATP = 4-amino-2-methyl-5-(phosphooxymethyl)pyrimidine + ADP + H(+)</text>
        <dbReference type="Rhea" id="RHEA:23096"/>
        <dbReference type="ChEBI" id="CHEBI:15378"/>
        <dbReference type="ChEBI" id="CHEBI:16892"/>
        <dbReference type="ChEBI" id="CHEBI:30616"/>
        <dbReference type="ChEBI" id="CHEBI:58354"/>
        <dbReference type="ChEBI" id="CHEBI:456216"/>
        <dbReference type="EC" id="2.7.1.49"/>
    </reaction>
</comment>
<dbReference type="EMBL" id="JACHEN010000021">
    <property type="protein sequence ID" value="MBB6217250.1"/>
    <property type="molecule type" value="Genomic_DNA"/>
</dbReference>
<dbReference type="RefSeq" id="WP_184311746.1">
    <property type="nucleotide sequence ID" value="NZ_JACHEN010000021.1"/>
</dbReference>
<evidence type="ECO:0000256" key="7">
    <source>
        <dbReference type="ARBA" id="ARBA00019161"/>
    </source>
</evidence>
<dbReference type="InterPro" id="IPR013749">
    <property type="entry name" value="PM/HMP-P_kinase-1"/>
</dbReference>
<keyword evidence="9" id="KW-0547">Nucleotide-binding</keyword>
<proteinExistence type="inferred from homology"/>
<comment type="pathway">
    <text evidence="3">Cofactor biosynthesis; thiamine diphosphate biosynthesis; 4-amino-2-methyl-5-diphosphomethylpyrimidine from 5-amino-1-(5-phospho-D-ribosyl)imidazole: step 3/3.</text>
</comment>
<keyword evidence="12" id="KW-0784">Thiamine biosynthesis</keyword>
<gene>
    <name evidence="17" type="ORF">HNQ80_003369</name>
</gene>
<dbReference type="GO" id="GO:0008972">
    <property type="term" value="F:phosphomethylpyrimidine kinase activity"/>
    <property type="evidence" value="ECO:0007669"/>
    <property type="project" value="UniProtKB-EC"/>
</dbReference>
<keyword evidence="10 17" id="KW-0418">Kinase</keyword>
<dbReference type="PANTHER" id="PTHR20858">
    <property type="entry name" value="PHOSPHOMETHYLPYRIMIDINE KINASE"/>
    <property type="match status" value="1"/>
</dbReference>
<evidence type="ECO:0000256" key="10">
    <source>
        <dbReference type="ARBA" id="ARBA00022777"/>
    </source>
</evidence>
<dbReference type="PANTHER" id="PTHR20858:SF17">
    <property type="entry name" value="HYDROXYMETHYLPYRIMIDINE_PHOSPHOMETHYLPYRIMIDINE KINASE THI20-RELATED"/>
    <property type="match status" value="1"/>
</dbReference>
<comment type="catalytic activity">
    <reaction evidence="2">
        <text>4-amino-2-methyl-5-(phosphooxymethyl)pyrimidine + ATP = 4-amino-2-methyl-5-(diphosphooxymethyl)pyrimidine + ADP</text>
        <dbReference type="Rhea" id="RHEA:19893"/>
        <dbReference type="ChEBI" id="CHEBI:30616"/>
        <dbReference type="ChEBI" id="CHEBI:57841"/>
        <dbReference type="ChEBI" id="CHEBI:58354"/>
        <dbReference type="ChEBI" id="CHEBI:456216"/>
        <dbReference type="EC" id="2.7.4.7"/>
    </reaction>
</comment>
<dbReference type="GO" id="GO:0009228">
    <property type="term" value="P:thiamine biosynthetic process"/>
    <property type="evidence" value="ECO:0007669"/>
    <property type="project" value="UniProtKB-KW"/>
</dbReference>
<dbReference type="EC" id="2.7.4.7" evidence="6"/>
<evidence type="ECO:0000256" key="2">
    <source>
        <dbReference type="ARBA" id="ARBA00000565"/>
    </source>
</evidence>
<accession>A0A841KZ49</accession>
<comment type="pathway">
    <text evidence="13">Cofactor biosynthesis; thiamine diphosphate biosynthesis; 4-amino-2-methyl-5-diphosphomethylpyrimidine from 5-amino-1-(5-phospho-D-ribosyl)imidazole: step 2/3.</text>
</comment>
<dbReference type="GO" id="GO:0005524">
    <property type="term" value="F:ATP binding"/>
    <property type="evidence" value="ECO:0007669"/>
    <property type="project" value="UniProtKB-KW"/>
</dbReference>
<reference evidence="17 18" key="1">
    <citation type="submission" date="2020-08" db="EMBL/GenBank/DDBJ databases">
        <title>Genomic Encyclopedia of Type Strains, Phase IV (KMG-IV): sequencing the most valuable type-strain genomes for metagenomic binning, comparative biology and taxonomic classification.</title>
        <authorList>
            <person name="Goeker M."/>
        </authorList>
    </citation>
    <scope>NUCLEOTIDE SEQUENCE [LARGE SCALE GENOMIC DNA]</scope>
    <source>
        <strain evidence="17 18">DSM 103526</strain>
    </source>
</reference>
<evidence type="ECO:0000313" key="17">
    <source>
        <dbReference type="EMBL" id="MBB6217250.1"/>
    </source>
</evidence>
<evidence type="ECO:0000256" key="4">
    <source>
        <dbReference type="ARBA" id="ARBA00009879"/>
    </source>
</evidence>
<organism evidence="17 18">
    <name type="scientific">Anaerosolibacter carboniphilus</name>
    <dbReference type="NCBI Taxonomy" id="1417629"/>
    <lineage>
        <taxon>Bacteria</taxon>
        <taxon>Bacillati</taxon>
        <taxon>Bacillota</taxon>
        <taxon>Clostridia</taxon>
        <taxon>Peptostreptococcales</taxon>
        <taxon>Thermotaleaceae</taxon>
        <taxon>Anaerosolibacter</taxon>
    </lineage>
</organism>
<evidence type="ECO:0000256" key="12">
    <source>
        <dbReference type="ARBA" id="ARBA00022977"/>
    </source>
</evidence>
<evidence type="ECO:0000313" key="18">
    <source>
        <dbReference type="Proteomes" id="UP000579281"/>
    </source>
</evidence>
<dbReference type="EC" id="2.7.1.49" evidence="5"/>